<name>A0AB39MRS2_9ACTN</name>
<dbReference type="SUPFAM" id="SSF103032">
    <property type="entry name" value="Hypothetical protein YwqG"/>
    <property type="match status" value="1"/>
</dbReference>
<dbReference type="Gene3D" id="2.30.320.10">
    <property type="entry name" value="YwqG-like"/>
    <property type="match status" value="1"/>
</dbReference>
<evidence type="ECO:0000313" key="2">
    <source>
        <dbReference type="EMBL" id="XDQ07463.1"/>
    </source>
</evidence>
<evidence type="ECO:0008006" key="3">
    <source>
        <dbReference type="Google" id="ProtNLM"/>
    </source>
</evidence>
<reference evidence="2" key="1">
    <citation type="submission" date="2024-07" db="EMBL/GenBank/DDBJ databases">
        <authorList>
            <person name="Yu S.T."/>
        </authorList>
    </citation>
    <scope>NUCLEOTIDE SEQUENCE</scope>
    <source>
        <strain evidence="2">R08</strain>
    </source>
</reference>
<dbReference type="EMBL" id="CP163431">
    <property type="protein sequence ID" value="XDQ07463.1"/>
    <property type="molecule type" value="Genomic_DNA"/>
</dbReference>
<organism evidence="2">
    <name type="scientific">Streptomyces sp. R08</name>
    <dbReference type="NCBI Taxonomy" id="3238624"/>
    <lineage>
        <taxon>Bacteria</taxon>
        <taxon>Bacillati</taxon>
        <taxon>Actinomycetota</taxon>
        <taxon>Actinomycetes</taxon>
        <taxon>Kitasatosporales</taxon>
        <taxon>Streptomycetaceae</taxon>
        <taxon>Streptomyces</taxon>
    </lineage>
</organism>
<dbReference type="RefSeq" id="WP_369192246.1">
    <property type="nucleotide sequence ID" value="NZ_CP163431.1"/>
</dbReference>
<feature type="region of interest" description="Disordered" evidence="1">
    <location>
        <begin position="1"/>
        <end position="23"/>
    </location>
</feature>
<proteinExistence type="predicted"/>
<dbReference type="InterPro" id="IPR035948">
    <property type="entry name" value="YwqG-like_sf"/>
</dbReference>
<feature type="compositionally biased region" description="Basic and acidic residues" evidence="1">
    <location>
        <begin position="1"/>
        <end position="11"/>
    </location>
</feature>
<evidence type="ECO:0000256" key="1">
    <source>
        <dbReference type="SAM" id="MobiDB-lite"/>
    </source>
</evidence>
<gene>
    <name evidence="2" type="ORF">AB5J58_48010</name>
</gene>
<sequence>MPPGKALRDTVEDQPAGPRPLAPLPCDVEAVFPELIGTAREATLLYPRAGQPGPGESSVGGPLLWPADEPWPMCAEPGHYKPLEPPVGPEPVAMVPVVQLYARDVPGLIFPAGTDLLQILWCPLVHEDDQYAANPRLHWRNTVLTAADAMAGEPPHPHTADEDYLPRPCTVSPTPAVEYPNGDLPEGLGEVLGQRSQALKEQKGYGYFEVATTQQSKVGGYPGWTQPPDWPDCAGCGTRMEHLLSITATEPGSGRWLPLDEWDSSQDETATPCWTAEADPAALEALGHDMDMGDLGGMYFFVCRNCPGTPYTHRYDC</sequence>
<dbReference type="AlphaFoldDB" id="A0AB39MRS2"/>
<protein>
    <recommendedName>
        <fullName evidence="3">DUF1963 domain-containing protein</fullName>
    </recommendedName>
</protein>
<accession>A0AB39MRS2</accession>